<organism evidence="1">
    <name type="scientific">marine sediment metagenome</name>
    <dbReference type="NCBI Taxonomy" id="412755"/>
    <lineage>
        <taxon>unclassified sequences</taxon>
        <taxon>metagenomes</taxon>
        <taxon>ecological metagenomes</taxon>
    </lineage>
</organism>
<sequence length="255" mass="28863">MSTMRKSLIAACIAAAFVPAAHAEKYFSDSSISVLYSDDYQAFGKQKRTDTYFTFENATGHNWGSTFFFIDRNQGHGKDSQGNDWGDDLYGEFAPDMNLSWALGKDLSVGSVIKDFTLGGQYEFGGGTDVNNYMFGPGIVWNVPGMQYFKTSFYRVWNSETDDDYQTTVVWGMPMEFGPNRILFDGYIDWSSAADDHKSDFHFNPQLKLDIGNYFNAPSVLYAGIEYSYWNNKYGLNDDVMDTESAVSALVKWHF</sequence>
<dbReference type="GO" id="GO:0009279">
    <property type="term" value="C:cell outer membrane"/>
    <property type="evidence" value="ECO:0007669"/>
    <property type="project" value="InterPro"/>
</dbReference>
<gene>
    <name evidence="1" type="ORF">LCGC14_0180760</name>
</gene>
<reference evidence="1" key="1">
    <citation type="journal article" date="2015" name="Nature">
        <title>Complex archaea that bridge the gap between prokaryotes and eukaryotes.</title>
        <authorList>
            <person name="Spang A."/>
            <person name="Saw J.H."/>
            <person name="Jorgensen S.L."/>
            <person name="Zaremba-Niedzwiedzka K."/>
            <person name="Martijn J."/>
            <person name="Lind A.E."/>
            <person name="van Eijk R."/>
            <person name="Schleper C."/>
            <person name="Guy L."/>
            <person name="Ettema T.J."/>
        </authorList>
    </citation>
    <scope>NUCLEOTIDE SEQUENCE</scope>
</reference>
<name>A0A0F9XSS1_9ZZZZ</name>
<comment type="caution">
    <text evidence="1">The sequence shown here is derived from an EMBL/GenBank/DDBJ whole genome shotgun (WGS) entry which is preliminary data.</text>
</comment>
<proteinExistence type="predicted"/>
<protein>
    <recommendedName>
        <fullName evidence="2">Nucleoside-specific outer membrane channel protein Tsx</fullName>
    </recommendedName>
</protein>
<dbReference type="SUPFAM" id="SSF111364">
    <property type="entry name" value="Tsx-like channel"/>
    <property type="match status" value="1"/>
</dbReference>
<accession>A0A0F9XSS1</accession>
<dbReference type="InterPro" id="IPR036777">
    <property type="entry name" value="Channel_Tsx-like_sf"/>
</dbReference>
<dbReference type="InterPro" id="IPR018013">
    <property type="entry name" value="Channel_Tsx-like"/>
</dbReference>
<evidence type="ECO:0000313" key="1">
    <source>
        <dbReference type="EMBL" id="KKN95263.1"/>
    </source>
</evidence>
<dbReference type="EMBL" id="LAZR01000072">
    <property type="protein sequence ID" value="KKN95263.1"/>
    <property type="molecule type" value="Genomic_DNA"/>
</dbReference>
<dbReference type="Gene3D" id="2.40.230.20">
    <property type="entry name" value="Nucleoside-specific channel-forming protein, Tsx-like"/>
    <property type="match status" value="1"/>
</dbReference>
<dbReference type="AlphaFoldDB" id="A0A0F9XSS1"/>
<evidence type="ECO:0008006" key="2">
    <source>
        <dbReference type="Google" id="ProtNLM"/>
    </source>
</evidence>
<dbReference type="Pfam" id="PF03502">
    <property type="entry name" value="Channel_Tsx"/>
    <property type="match status" value="1"/>
</dbReference>